<organism evidence="1 2">
    <name type="scientific">Solanum commersonii</name>
    <name type="common">Commerson's wild potato</name>
    <name type="synonym">Commerson's nightshade</name>
    <dbReference type="NCBI Taxonomy" id="4109"/>
    <lineage>
        <taxon>Eukaryota</taxon>
        <taxon>Viridiplantae</taxon>
        <taxon>Streptophyta</taxon>
        <taxon>Embryophyta</taxon>
        <taxon>Tracheophyta</taxon>
        <taxon>Spermatophyta</taxon>
        <taxon>Magnoliopsida</taxon>
        <taxon>eudicotyledons</taxon>
        <taxon>Gunneridae</taxon>
        <taxon>Pentapetalae</taxon>
        <taxon>asterids</taxon>
        <taxon>lamiids</taxon>
        <taxon>Solanales</taxon>
        <taxon>Solanaceae</taxon>
        <taxon>Solanoideae</taxon>
        <taxon>Solaneae</taxon>
        <taxon>Solanum</taxon>
    </lineage>
</organism>
<evidence type="ECO:0000313" key="1">
    <source>
        <dbReference type="EMBL" id="KAG5595338.1"/>
    </source>
</evidence>
<name>A0A9J5Y5P2_SOLCO</name>
<dbReference type="Proteomes" id="UP000824120">
    <property type="component" value="Chromosome 7"/>
</dbReference>
<accession>A0A9J5Y5P2</accession>
<protein>
    <submittedName>
        <fullName evidence="1">Uncharacterized protein</fullName>
    </submittedName>
</protein>
<comment type="caution">
    <text evidence="1">The sequence shown here is derived from an EMBL/GenBank/DDBJ whole genome shotgun (WGS) entry which is preliminary data.</text>
</comment>
<sequence>MVEAWLKIQCSSRFRRTFICSPSLEIHVYLPLIKTKIVRWIHPPTGVYRCNIDVSFEYKTRVRVIAFCIKMRRGIWCMQNLKGLQKIQFWRMRSWKLRRIAWEVRPIKQQIRIMEWKWFILSDKETTLLIYLLNHLFVLQELSEYNIITFRIYHRRLGQYFN</sequence>
<gene>
    <name evidence="1" type="ORF">H5410_036570</name>
</gene>
<keyword evidence="2" id="KW-1185">Reference proteome</keyword>
<dbReference type="EMBL" id="JACXVP010000007">
    <property type="protein sequence ID" value="KAG5595338.1"/>
    <property type="molecule type" value="Genomic_DNA"/>
</dbReference>
<evidence type="ECO:0000313" key="2">
    <source>
        <dbReference type="Proteomes" id="UP000824120"/>
    </source>
</evidence>
<proteinExistence type="predicted"/>
<dbReference type="AlphaFoldDB" id="A0A9J5Y5P2"/>
<reference evidence="1 2" key="1">
    <citation type="submission" date="2020-09" db="EMBL/GenBank/DDBJ databases">
        <title>De no assembly of potato wild relative species, Solanum commersonii.</title>
        <authorList>
            <person name="Cho K."/>
        </authorList>
    </citation>
    <scope>NUCLEOTIDE SEQUENCE [LARGE SCALE GENOMIC DNA]</scope>
    <source>
        <strain evidence="1">LZ3.2</strain>
        <tissue evidence="1">Leaf</tissue>
    </source>
</reference>